<proteinExistence type="predicted"/>
<gene>
    <name evidence="2" type="ORF">RKE40_04685</name>
</gene>
<organism evidence="2 3">
    <name type="scientific">Bosea rubneri</name>
    <dbReference type="NCBI Taxonomy" id="3075434"/>
    <lineage>
        <taxon>Bacteria</taxon>
        <taxon>Pseudomonadati</taxon>
        <taxon>Pseudomonadota</taxon>
        <taxon>Alphaproteobacteria</taxon>
        <taxon>Hyphomicrobiales</taxon>
        <taxon>Boseaceae</taxon>
        <taxon>Bosea</taxon>
    </lineage>
</organism>
<name>A0ABU3S2Z6_9HYPH</name>
<feature type="region of interest" description="Disordered" evidence="1">
    <location>
        <begin position="35"/>
        <end position="86"/>
    </location>
</feature>
<comment type="caution">
    <text evidence="2">The sequence shown here is derived from an EMBL/GenBank/DDBJ whole genome shotgun (WGS) entry which is preliminary data.</text>
</comment>
<feature type="compositionally biased region" description="Polar residues" evidence="1">
    <location>
        <begin position="37"/>
        <end position="46"/>
    </location>
</feature>
<evidence type="ECO:0000256" key="1">
    <source>
        <dbReference type="SAM" id="MobiDB-lite"/>
    </source>
</evidence>
<protein>
    <submittedName>
        <fullName evidence="2">Uncharacterized protein</fullName>
    </submittedName>
</protein>
<feature type="compositionally biased region" description="Basic residues" evidence="1">
    <location>
        <begin position="50"/>
        <end position="86"/>
    </location>
</feature>
<keyword evidence="3" id="KW-1185">Reference proteome</keyword>
<reference evidence="2 3" key="1">
    <citation type="submission" date="2023-09" db="EMBL/GenBank/DDBJ databases">
        <title>Whole genome shotgun sequencing (WGS) of Bosea sp. ZW T0_25, isolated from stored onions (Allium cepa).</title>
        <authorList>
            <person name="Stoll D.A."/>
            <person name="Huch M."/>
        </authorList>
    </citation>
    <scope>NUCLEOTIDE SEQUENCE [LARGE SCALE GENOMIC DNA]</scope>
    <source>
        <strain evidence="2 3">ZW T0_25</strain>
    </source>
</reference>
<evidence type="ECO:0000313" key="3">
    <source>
        <dbReference type="Proteomes" id="UP001254257"/>
    </source>
</evidence>
<evidence type="ECO:0000313" key="2">
    <source>
        <dbReference type="EMBL" id="MDU0339159.1"/>
    </source>
</evidence>
<accession>A0ABU3S2Z6</accession>
<dbReference type="EMBL" id="JAWDID010000004">
    <property type="protein sequence ID" value="MDU0339159.1"/>
    <property type="molecule type" value="Genomic_DNA"/>
</dbReference>
<dbReference type="RefSeq" id="WP_316017072.1">
    <property type="nucleotide sequence ID" value="NZ_JAWDID010000004.1"/>
</dbReference>
<dbReference type="Proteomes" id="UP001254257">
    <property type="component" value="Unassembled WGS sequence"/>
</dbReference>
<sequence>MYRYLKLKSLVLLAALFGGFVGPMAPVMITPAEAQSRGGQNVNRGQVNRAHNRPHTRPHHRPNTRPQHRHVTRPPHHRPRQNVRHHSRNNIVVVHPRRHWNRGGAVAAGAAIGFIAGAAAASWAGPPPRSGYCWYYTNRARTHGFWDWCPR</sequence>